<dbReference type="HOGENOM" id="CLU_031416_0_0_1"/>
<comment type="similarity">
    <text evidence="2">Belongs to the COG8 family.</text>
</comment>
<dbReference type="EMBL" id="CR382122">
    <property type="protein sequence ID" value="CAH02137.1"/>
    <property type="molecule type" value="Genomic_DNA"/>
</dbReference>
<dbReference type="SUPFAM" id="SSF74788">
    <property type="entry name" value="Cullin repeat-like"/>
    <property type="match status" value="1"/>
</dbReference>
<evidence type="ECO:0000256" key="6">
    <source>
        <dbReference type="ARBA" id="ARBA00023034"/>
    </source>
</evidence>
<dbReference type="OMA" id="CLQLVYC"/>
<dbReference type="PANTHER" id="PTHR21311:SF0">
    <property type="entry name" value="CONSERVED OLIGOMERIC GOLGI COMPLEX SUBUNIT 8"/>
    <property type="match status" value="1"/>
</dbReference>
<organism evidence="10 11">
    <name type="scientific">Kluyveromyces lactis (strain ATCC 8585 / CBS 2359 / DSM 70799 / NBRC 1267 / NRRL Y-1140 / WM37)</name>
    <name type="common">Yeast</name>
    <name type="synonym">Candida sphaerica</name>
    <dbReference type="NCBI Taxonomy" id="284590"/>
    <lineage>
        <taxon>Eukaryota</taxon>
        <taxon>Fungi</taxon>
        <taxon>Dikarya</taxon>
        <taxon>Ascomycota</taxon>
        <taxon>Saccharomycotina</taxon>
        <taxon>Saccharomycetes</taxon>
        <taxon>Saccharomycetales</taxon>
        <taxon>Saccharomycetaceae</taxon>
        <taxon>Kluyveromyces</taxon>
    </lineage>
</organism>
<evidence type="ECO:0000313" key="10">
    <source>
        <dbReference type="EMBL" id="CAH02137.1"/>
    </source>
</evidence>
<dbReference type="PaxDb" id="284590-Q6CWE5"/>
<sequence>MESLVGEIIETDDKRDIDFAIGILQGKESYDDYFTSEPLPGSIIEDIAEYDAEISKLERKLKSELIGEKDTLLNILLSSSWSDTLADISEQIEQLWELNKDGINGSEEKEKENEESKNSEEVDIDTDLNDAFHEALEKLRHLHSTERDTSLVTVLNNIEKINGILELPTLISTCIRTGHYQEVLILYSYTKTLEKKFPNFELIKMVVKNIQELISTKMLNGLVRLLATNLTLSSMKKILSYLEALEPFDTNPSALQQLLLTMRYKFVTEEIDSYRIVDTTANSVKEMLIKRKIECVREYVYGTISVFNSLFKSESKLIHIELLLDDTTSKTAHDFETSLALLKFINECTNFLISQLETHKSHLTESVCLQLVYCSFRLADANQNFHHLFMNKLLESNLFTKDALTSAITKRVELATRY</sequence>
<keyword evidence="11" id="KW-1185">Reference proteome</keyword>
<dbReference type="PANTHER" id="PTHR21311">
    <property type="entry name" value="CONSERVED OLIGOMERIC GOLGI COMPLEX COMPONENT 8"/>
    <property type="match status" value="1"/>
</dbReference>
<accession>Q6CWE5</accession>
<dbReference type="GO" id="GO:0000139">
    <property type="term" value="C:Golgi membrane"/>
    <property type="evidence" value="ECO:0007669"/>
    <property type="project" value="UniProtKB-SubCell"/>
</dbReference>
<dbReference type="InterPro" id="IPR016159">
    <property type="entry name" value="Cullin_repeat-like_dom_sf"/>
</dbReference>
<feature type="compositionally biased region" description="Basic and acidic residues" evidence="9">
    <location>
        <begin position="106"/>
        <end position="120"/>
    </location>
</feature>
<feature type="region of interest" description="Disordered" evidence="9">
    <location>
        <begin position="103"/>
        <end position="124"/>
    </location>
</feature>
<dbReference type="InterPro" id="IPR007255">
    <property type="entry name" value="COG8"/>
</dbReference>
<dbReference type="STRING" id="284590.Q6CWE5"/>
<dbReference type="FunCoup" id="Q6CWE5">
    <property type="interactions" value="71"/>
</dbReference>
<dbReference type="eggNOG" id="KOG2069">
    <property type="taxonomic scope" value="Eukaryota"/>
</dbReference>
<dbReference type="InParanoid" id="Q6CWE5"/>
<evidence type="ECO:0000256" key="5">
    <source>
        <dbReference type="ARBA" id="ARBA00022927"/>
    </source>
</evidence>
<dbReference type="Proteomes" id="UP000000598">
    <property type="component" value="Chromosome B"/>
</dbReference>
<dbReference type="Pfam" id="PF04124">
    <property type="entry name" value="Dor1"/>
    <property type="match status" value="1"/>
</dbReference>
<keyword evidence="4" id="KW-0813">Transport</keyword>
<evidence type="ECO:0000313" key="11">
    <source>
        <dbReference type="Proteomes" id="UP000000598"/>
    </source>
</evidence>
<name>Q6CWE5_KLULA</name>
<gene>
    <name evidence="10" type="ORF">KLLA0_B04730g</name>
</gene>
<evidence type="ECO:0000256" key="4">
    <source>
        <dbReference type="ARBA" id="ARBA00022448"/>
    </source>
</evidence>
<evidence type="ECO:0000256" key="2">
    <source>
        <dbReference type="ARBA" id="ARBA00006419"/>
    </source>
</evidence>
<evidence type="ECO:0000256" key="8">
    <source>
        <dbReference type="ARBA" id="ARBA00031347"/>
    </source>
</evidence>
<dbReference type="KEGG" id="kla:KLLA0_B04730g"/>
<protein>
    <recommendedName>
        <fullName evidence="3">Conserved oligomeric Golgi complex subunit 8</fullName>
    </recommendedName>
    <alternativeName>
        <fullName evidence="8">Component of oligomeric Golgi complex 8</fullName>
    </alternativeName>
</protein>
<keyword evidence="6" id="KW-0333">Golgi apparatus</keyword>
<dbReference type="DIP" id="DIP-62107N"/>
<dbReference type="GO" id="GO:0006891">
    <property type="term" value="P:intra-Golgi vesicle-mediated transport"/>
    <property type="evidence" value="ECO:0007669"/>
    <property type="project" value="TreeGrafter"/>
</dbReference>
<evidence type="ECO:0000256" key="3">
    <source>
        <dbReference type="ARBA" id="ARBA00020983"/>
    </source>
</evidence>
<dbReference type="AlphaFoldDB" id="Q6CWE5"/>
<dbReference type="GO" id="GO:0017119">
    <property type="term" value="C:Golgi transport complex"/>
    <property type="evidence" value="ECO:0007669"/>
    <property type="project" value="InterPro"/>
</dbReference>
<evidence type="ECO:0000256" key="7">
    <source>
        <dbReference type="ARBA" id="ARBA00023136"/>
    </source>
</evidence>
<evidence type="ECO:0000256" key="1">
    <source>
        <dbReference type="ARBA" id="ARBA00004395"/>
    </source>
</evidence>
<comment type="subcellular location">
    <subcellularLocation>
        <location evidence="1">Golgi apparatus membrane</location>
        <topology evidence="1">Peripheral membrane protein</topology>
    </subcellularLocation>
</comment>
<keyword evidence="7" id="KW-0472">Membrane</keyword>
<keyword evidence="5" id="KW-0653">Protein transport</keyword>
<dbReference type="GO" id="GO:0032258">
    <property type="term" value="P:cytoplasm to vacuole targeting by the Cvt pathway"/>
    <property type="evidence" value="ECO:0007669"/>
    <property type="project" value="TreeGrafter"/>
</dbReference>
<evidence type="ECO:0000256" key="9">
    <source>
        <dbReference type="SAM" id="MobiDB-lite"/>
    </source>
</evidence>
<reference evidence="10 11" key="1">
    <citation type="journal article" date="2004" name="Nature">
        <title>Genome evolution in yeasts.</title>
        <authorList>
            <consortium name="Genolevures"/>
            <person name="Dujon B."/>
            <person name="Sherman D."/>
            <person name="Fischer G."/>
            <person name="Durrens P."/>
            <person name="Casaregola S."/>
            <person name="Lafontaine I."/>
            <person name="de Montigny J."/>
            <person name="Marck C."/>
            <person name="Neuveglise C."/>
            <person name="Talla E."/>
            <person name="Goffard N."/>
            <person name="Frangeul L."/>
            <person name="Aigle M."/>
            <person name="Anthouard V."/>
            <person name="Babour A."/>
            <person name="Barbe V."/>
            <person name="Barnay S."/>
            <person name="Blanchin S."/>
            <person name="Beckerich J.M."/>
            <person name="Beyne E."/>
            <person name="Bleykasten C."/>
            <person name="Boisrame A."/>
            <person name="Boyer J."/>
            <person name="Cattolico L."/>
            <person name="Confanioleri F."/>
            <person name="de Daruvar A."/>
            <person name="Despons L."/>
            <person name="Fabre E."/>
            <person name="Fairhead C."/>
            <person name="Ferry-Dumazet H."/>
            <person name="Groppi A."/>
            <person name="Hantraye F."/>
            <person name="Hennequin C."/>
            <person name="Jauniaux N."/>
            <person name="Joyet P."/>
            <person name="Kachouri R."/>
            <person name="Kerrest A."/>
            <person name="Koszul R."/>
            <person name="Lemaire M."/>
            <person name="Lesur I."/>
            <person name="Ma L."/>
            <person name="Muller H."/>
            <person name="Nicaud J.M."/>
            <person name="Nikolski M."/>
            <person name="Oztas S."/>
            <person name="Ozier-Kalogeropoulos O."/>
            <person name="Pellenz S."/>
            <person name="Potier S."/>
            <person name="Richard G.F."/>
            <person name="Straub M.L."/>
            <person name="Suleau A."/>
            <person name="Swennene D."/>
            <person name="Tekaia F."/>
            <person name="Wesolowski-Louvel M."/>
            <person name="Westhof E."/>
            <person name="Wirth B."/>
            <person name="Zeniou-Meyer M."/>
            <person name="Zivanovic I."/>
            <person name="Bolotin-Fukuhara M."/>
            <person name="Thierry A."/>
            <person name="Bouchier C."/>
            <person name="Caudron B."/>
            <person name="Scarpelli C."/>
            <person name="Gaillardin C."/>
            <person name="Weissenbach J."/>
            <person name="Wincker P."/>
            <person name="Souciet J.L."/>
        </authorList>
    </citation>
    <scope>NUCLEOTIDE SEQUENCE [LARGE SCALE GENOMIC DNA]</scope>
    <source>
        <strain evidence="11">ATCC 8585 / CBS 2359 / DSM 70799 / NBRC 1267 / NRRL Y-1140 / WM37</strain>
    </source>
</reference>
<proteinExistence type="inferred from homology"/>